<dbReference type="AlphaFoldDB" id="A0A251TCJ4"/>
<keyword evidence="2" id="KW-1185">Reference proteome</keyword>
<name>A0A251TCJ4_HELAN</name>
<accession>A0A251TCJ4</accession>
<proteinExistence type="predicted"/>
<evidence type="ECO:0000313" key="2">
    <source>
        <dbReference type="Proteomes" id="UP000215914"/>
    </source>
</evidence>
<reference evidence="2" key="1">
    <citation type="journal article" date="2017" name="Nature">
        <title>The sunflower genome provides insights into oil metabolism, flowering and Asterid evolution.</title>
        <authorList>
            <person name="Badouin H."/>
            <person name="Gouzy J."/>
            <person name="Grassa C.J."/>
            <person name="Murat F."/>
            <person name="Staton S.E."/>
            <person name="Cottret L."/>
            <person name="Lelandais-Briere C."/>
            <person name="Owens G.L."/>
            <person name="Carrere S."/>
            <person name="Mayjonade B."/>
            <person name="Legrand L."/>
            <person name="Gill N."/>
            <person name="Kane N.C."/>
            <person name="Bowers J.E."/>
            <person name="Hubner S."/>
            <person name="Bellec A."/>
            <person name="Berard A."/>
            <person name="Berges H."/>
            <person name="Blanchet N."/>
            <person name="Boniface M.C."/>
            <person name="Brunel D."/>
            <person name="Catrice O."/>
            <person name="Chaidir N."/>
            <person name="Claudel C."/>
            <person name="Donnadieu C."/>
            <person name="Faraut T."/>
            <person name="Fievet G."/>
            <person name="Helmstetter N."/>
            <person name="King M."/>
            <person name="Knapp S.J."/>
            <person name="Lai Z."/>
            <person name="Le Paslier M.C."/>
            <person name="Lippi Y."/>
            <person name="Lorenzon L."/>
            <person name="Mandel J.R."/>
            <person name="Marage G."/>
            <person name="Marchand G."/>
            <person name="Marquand E."/>
            <person name="Bret-Mestries E."/>
            <person name="Morien E."/>
            <person name="Nambeesan S."/>
            <person name="Nguyen T."/>
            <person name="Pegot-Espagnet P."/>
            <person name="Pouilly N."/>
            <person name="Raftis F."/>
            <person name="Sallet E."/>
            <person name="Schiex T."/>
            <person name="Thomas J."/>
            <person name="Vandecasteele C."/>
            <person name="Vares D."/>
            <person name="Vear F."/>
            <person name="Vautrin S."/>
            <person name="Crespi M."/>
            <person name="Mangin B."/>
            <person name="Burke J.M."/>
            <person name="Salse J."/>
            <person name="Munos S."/>
            <person name="Vincourt P."/>
            <person name="Rieseberg L.H."/>
            <person name="Langlade N.B."/>
        </authorList>
    </citation>
    <scope>NUCLEOTIDE SEQUENCE [LARGE SCALE GENOMIC DNA]</scope>
    <source>
        <strain evidence="2">cv. SF193</strain>
    </source>
</reference>
<protein>
    <submittedName>
        <fullName evidence="1">Uncharacterized protein</fullName>
    </submittedName>
</protein>
<dbReference type="InParanoid" id="A0A251TCJ4"/>
<dbReference type="EMBL" id="CM007900">
    <property type="protein sequence ID" value="OTG08877.1"/>
    <property type="molecule type" value="Genomic_DNA"/>
</dbReference>
<dbReference type="Proteomes" id="UP000215914">
    <property type="component" value="Chromosome 11"/>
</dbReference>
<sequence>MFKFILISTDSQCIQLEYHRLMFKQRIKVEVGFSNLYSAVRDENGNGNVKLDCPAIGKQFSAE</sequence>
<gene>
    <name evidence="1" type="ORF">HannXRQ_Chr11g0346591</name>
</gene>
<organism evidence="1 2">
    <name type="scientific">Helianthus annuus</name>
    <name type="common">Common sunflower</name>
    <dbReference type="NCBI Taxonomy" id="4232"/>
    <lineage>
        <taxon>Eukaryota</taxon>
        <taxon>Viridiplantae</taxon>
        <taxon>Streptophyta</taxon>
        <taxon>Embryophyta</taxon>
        <taxon>Tracheophyta</taxon>
        <taxon>Spermatophyta</taxon>
        <taxon>Magnoliopsida</taxon>
        <taxon>eudicotyledons</taxon>
        <taxon>Gunneridae</taxon>
        <taxon>Pentapetalae</taxon>
        <taxon>asterids</taxon>
        <taxon>campanulids</taxon>
        <taxon>Asterales</taxon>
        <taxon>Asteraceae</taxon>
        <taxon>Asteroideae</taxon>
        <taxon>Heliantheae alliance</taxon>
        <taxon>Heliantheae</taxon>
        <taxon>Helianthus</taxon>
    </lineage>
</organism>
<evidence type="ECO:0000313" key="1">
    <source>
        <dbReference type="EMBL" id="OTG08877.1"/>
    </source>
</evidence>